<keyword evidence="3" id="KW-1185">Reference proteome</keyword>
<dbReference type="PANTHER" id="PTHR42064:SF1">
    <property type="entry name" value="YALI0F28677P"/>
    <property type="match status" value="1"/>
</dbReference>
<feature type="region of interest" description="Disordered" evidence="1">
    <location>
        <begin position="2349"/>
        <end position="2369"/>
    </location>
</feature>
<feature type="compositionally biased region" description="Low complexity" evidence="1">
    <location>
        <begin position="1748"/>
        <end position="1770"/>
    </location>
</feature>
<feature type="region of interest" description="Disordered" evidence="1">
    <location>
        <begin position="2479"/>
        <end position="2524"/>
    </location>
</feature>
<dbReference type="Gene3D" id="1.10.506.10">
    <property type="entry name" value="GTPase Activation - p120gap, domain 1"/>
    <property type="match status" value="1"/>
</dbReference>
<feature type="compositionally biased region" description="Low complexity" evidence="1">
    <location>
        <begin position="2421"/>
        <end position="2437"/>
    </location>
</feature>
<feature type="compositionally biased region" description="Polar residues" evidence="1">
    <location>
        <begin position="842"/>
        <end position="859"/>
    </location>
</feature>
<proteinExistence type="predicted"/>
<feature type="region of interest" description="Disordered" evidence="1">
    <location>
        <begin position="147"/>
        <end position="181"/>
    </location>
</feature>
<feature type="region of interest" description="Disordered" evidence="1">
    <location>
        <begin position="1498"/>
        <end position="1519"/>
    </location>
</feature>
<feature type="compositionally biased region" description="Low complexity" evidence="1">
    <location>
        <begin position="149"/>
        <end position="181"/>
    </location>
</feature>
<feature type="region of interest" description="Disordered" evidence="1">
    <location>
        <begin position="1748"/>
        <end position="1802"/>
    </location>
</feature>
<organism evidence="2 3">
    <name type="scientific">Lunasporangiospora selenospora</name>
    <dbReference type="NCBI Taxonomy" id="979761"/>
    <lineage>
        <taxon>Eukaryota</taxon>
        <taxon>Fungi</taxon>
        <taxon>Fungi incertae sedis</taxon>
        <taxon>Mucoromycota</taxon>
        <taxon>Mortierellomycotina</taxon>
        <taxon>Mortierellomycetes</taxon>
        <taxon>Mortierellales</taxon>
        <taxon>Mortierellaceae</taxon>
        <taxon>Lunasporangiospora</taxon>
    </lineage>
</organism>
<evidence type="ECO:0000313" key="2">
    <source>
        <dbReference type="EMBL" id="KAF9585368.1"/>
    </source>
</evidence>
<dbReference type="InterPro" id="IPR008936">
    <property type="entry name" value="Rho_GTPase_activation_prot"/>
</dbReference>
<comment type="caution">
    <text evidence="2">The sequence shown here is derived from an EMBL/GenBank/DDBJ whole genome shotgun (WGS) entry which is preliminary data.</text>
</comment>
<feature type="region of interest" description="Disordered" evidence="1">
    <location>
        <begin position="936"/>
        <end position="956"/>
    </location>
</feature>
<dbReference type="PANTHER" id="PTHR42064">
    <property type="entry name" value="YALI0F28677P"/>
    <property type="match status" value="1"/>
</dbReference>
<gene>
    <name evidence="2" type="ORF">BGW38_002681</name>
</gene>
<feature type="compositionally biased region" description="Low complexity" evidence="1">
    <location>
        <begin position="1"/>
        <end position="19"/>
    </location>
</feature>
<feature type="compositionally biased region" description="Polar residues" evidence="1">
    <location>
        <begin position="1006"/>
        <end position="1016"/>
    </location>
</feature>
<feature type="region of interest" description="Disordered" evidence="1">
    <location>
        <begin position="2395"/>
        <end position="2454"/>
    </location>
</feature>
<evidence type="ECO:0000313" key="3">
    <source>
        <dbReference type="Proteomes" id="UP000780801"/>
    </source>
</evidence>
<feature type="compositionally biased region" description="Low complexity" evidence="1">
    <location>
        <begin position="2108"/>
        <end position="2121"/>
    </location>
</feature>
<feature type="compositionally biased region" description="Basic residues" evidence="1">
    <location>
        <begin position="2479"/>
        <end position="2515"/>
    </location>
</feature>
<reference evidence="2" key="1">
    <citation type="journal article" date="2020" name="Fungal Divers.">
        <title>Resolving the Mortierellaceae phylogeny through synthesis of multi-gene phylogenetics and phylogenomics.</title>
        <authorList>
            <person name="Vandepol N."/>
            <person name="Liber J."/>
            <person name="Desiro A."/>
            <person name="Na H."/>
            <person name="Kennedy M."/>
            <person name="Barry K."/>
            <person name="Grigoriev I.V."/>
            <person name="Miller A.N."/>
            <person name="O'Donnell K."/>
            <person name="Stajich J.E."/>
            <person name="Bonito G."/>
        </authorList>
    </citation>
    <scope>NUCLEOTIDE SEQUENCE</scope>
    <source>
        <strain evidence="2">KOD1015</strain>
    </source>
</reference>
<accession>A0A9P6KHT2</accession>
<feature type="region of interest" description="Disordered" evidence="1">
    <location>
        <begin position="1006"/>
        <end position="1028"/>
    </location>
</feature>
<feature type="compositionally biased region" description="Low complexity" evidence="1">
    <location>
        <begin position="448"/>
        <end position="462"/>
    </location>
</feature>
<feature type="region of interest" description="Disordered" evidence="1">
    <location>
        <begin position="2276"/>
        <end position="2336"/>
    </location>
</feature>
<feature type="region of interest" description="Disordered" evidence="1">
    <location>
        <begin position="1"/>
        <end position="25"/>
    </location>
</feature>
<feature type="compositionally biased region" description="Low complexity" evidence="1">
    <location>
        <begin position="879"/>
        <end position="913"/>
    </location>
</feature>
<dbReference type="EMBL" id="JAABOA010000196">
    <property type="protein sequence ID" value="KAF9585368.1"/>
    <property type="molecule type" value="Genomic_DNA"/>
</dbReference>
<feature type="region of interest" description="Disordered" evidence="1">
    <location>
        <begin position="194"/>
        <end position="257"/>
    </location>
</feature>
<feature type="compositionally biased region" description="Polar residues" evidence="1">
    <location>
        <begin position="1498"/>
        <end position="1514"/>
    </location>
</feature>
<protein>
    <submittedName>
        <fullName evidence="2">Uncharacterized protein</fullName>
    </submittedName>
</protein>
<feature type="region of interest" description="Disordered" evidence="1">
    <location>
        <begin position="46"/>
        <end position="131"/>
    </location>
</feature>
<feature type="region of interest" description="Disordered" evidence="1">
    <location>
        <begin position="841"/>
        <end position="924"/>
    </location>
</feature>
<evidence type="ECO:0000256" key="1">
    <source>
        <dbReference type="SAM" id="MobiDB-lite"/>
    </source>
</evidence>
<feature type="compositionally biased region" description="Low complexity" evidence="1">
    <location>
        <begin position="1017"/>
        <end position="1027"/>
    </location>
</feature>
<feature type="compositionally biased region" description="Acidic residues" evidence="1">
    <location>
        <begin position="94"/>
        <end position="105"/>
    </location>
</feature>
<feature type="region of interest" description="Disordered" evidence="1">
    <location>
        <begin position="437"/>
        <end position="471"/>
    </location>
</feature>
<feature type="region of interest" description="Disordered" evidence="1">
    <location>
        <begin position="2104"/>
        <end position="2135"/>
    </location>
</feature>
<dbReference type="Proteomes" id="UP000780801">
    <property type="component" value="Unassembled WGS sequence"/>
</dbReference>
<feature type="compositionally biased region" description="Low complexity" evidence="1">
    <location>
        <begin position="194"/>
        <end position="204"/>
    </location>
</feature>
<name>A0A9P6KHT2_9FUNG</name>
<sequence length="2569" mass="279033">MTSHRVAATSTAAATSVTALDNGIGASTIKGDRRFISRSAYSTFSRQTGRFFAPQTRRTSSEDGLSASHSWALDDKPTTDGEEEDTVSRRTSEAEEEDEEDEEEETGKVKQQRQRQQQATGEEKSRATDDVTQTNVSFLADSAASLDPATDTATDMTDTATTTTTNTTTSSSTPSTTHADNTLLSSSFSARLLHSSSTTRSTSSVPRTAIPATDTMRPSIVLDPPMDNPSPPSRRETCSAPPSIPPSTLPSSQPHSSLALSASALPIPAHIQFGDYVFPEDPTLRDLRQLIVLDKSSKQKDLHQSQQLHVHLAGLALSARVSRGLDLAYDHAHDAFKNRQRADRREEFISAFNYSFEETEKILQHALAYPHLRASFLDMMSHSSSSAVLTFLHRLRTDHSILATAFKNMQSQELDTLLLPERPSSAAHSQFQIGRAGRDRGLSSHAGSTAQQQSTHSQSSQQRTLPSHGTIPNFMNGQDIVHIILNNLFGSSSFAGEHLLRTRTLRSIFVNLLNERKGERLMAEMLERYVIQSDWQHVGLVKSKFEHTLLDIIRKGDVVLAGFSDEELNAFMPPHTFQLHHHLQHHQHHQSLGRIPNITTTRLDVPESTTSQQRFQGMSSSFKEGYGQQGSFDTRGRIQLEPNSRQTIVENFYTEACLDVLNVLEEFCPPCLMELSRLIFAELDAKTRSYASLIIVVKFFYYRFMNKCIAYPETYGMMQDVYISEAQRQRILFATYHRLYRYVTGIMNPVPGWESRTSVIDARIRKKVEHLLDLFSSTPTTPGSSNSSQYTLSAVSASSGPISGLPRGTSAKTVVSPVLLLCPSDFTTLFYFVCPHLRKATPPTSGASSVPMARSSSFNGKGAVVTRQRTSSETPPTYPAAMKAAASTPASSSSSANQEPKPSPASAVSHASSTRTHKRSSPSFSFFSGAASSLNLKAKPPPPVPQEKPAMFTSDSSSSGTNFLALTGIKPGQVVSPKTANVEVTSSFGIATASGPPCLLPKMATPSQMPSSSLFQTGTTSTSSLPSHPLAAKPEAVIEHWSDDVLLPELKQAVKEIKTFQHGPIKEAPWALQSVHTMPLREPWALVYVQYGPKKSTSSPRDSGTEDMDPANNLLESQPVLGEAGITLAPPCMAMVMESAGIGETAKIVAVTKPILMDQVMDFAGGRDSQDNESHMAINLEVDTSDSESILSPEDNELAQRARSVLLDDGGLSILRINSSQMLSSMNDSGVTNINHLDDQGDPMANKIPGFFGHVQTAAAKWTVADRTWKCRIRQTVHSESDMPEEVQTVARSIFKILREFDLLPNESYGYSSFWDPTGNQPRKATGHESIRSLLLQGMEKAQCCGNHAAAIGIHHSLRVLDTSLVLRQLDSSKLIYLLAMPLRHRLEHRAGRASGRAIWESFAHSWHTRVVSTVDRKRESLSTLRIKMYYQTCVRASRTFEKSQAIVGVLSRLNKDVMRKYQSVDQYYGDTGYDEADSQGSESGDTLKAGRLSCDSSSCKGSGTDYPQTSHSGSMDIPSELHSRRHAALMNSSKGRRSSFSTYMENINSRSSGSLLIESTLGNLKEKEQVAISSSYNPHSHGSFWTSVGTSAASTTQSTDSADVAHDFTMDSKEIESVQRWVNESNIQNLLLGEDNFLRFCMEVESIVQGVGLGGTGIQGAGASQAQNGVMLPGLSSSGCDFFTKEVAKLNGQFVAGMGPSDAGSQAKPSSGSGVAEFLANSFKNASATTAATASIGGHLFTPASTATNNSNSSFSSSASSSSTSTYSTLGLGSHGKSRGAHQHTPNGSQRDLRDSLSSERYQSVSSSSGAAYALYRPQYATTSHNTSSMYGAPYNSGGLSTTPSHTACSPRDMPEFLRRIQIKLTSLVLSEWLDLFGEVETDRWFLEFLEEMSDKPTVPACDPDMNDQEDVRSTDDVNEDADMLPLNEMDLGDKANADRRRGVFSKGYSNDRTAIADPQDSDMERLDHIGRLDTIISPVLSTSPTESGNSAHEFGLAPTETKFSRDAFASLNNKPVKSKASGKSLLNVQVKNLNPRKSAPSESGADISCDPYYLPDAYRETIEQFNQAKSPYQKLSHLFALELLIVASLSYPESCTMWAPKRPLESGSQSQSSDATSDAGARDTDPLSPMAITPGTDMIVNEIEKLFRQPDILRPRHLLRDMQLIAALVPGTILNLRNDGKAFWDMSVAIMSLKTEVIQFVVRKGTKLVEVDECSNTKRETDKTGSRTIMHDDDERTRMTEAVRLFTIGAKESHPVAQRELAILYMSLPTLPMTSSPRIGQQRHEGSSPPLGQPGRMPSPIQITTSKFGSSQRGLSTGRAITPPPSSPKGTLSSSFAACKSNITASIPIKQRSRHHHQSSSGGSGSSFGSGVLTGLGIITGLGSFTGGSSLGSATGSNGSDTLASGLHKTKNSSTLSLPATVSTTGGTATPSGSSDFAEGQSHDSEQNQDLETQSDRMASIGLQSCGCNGSQTHSRINHGYHLHHGHNHHQHPAHLTHTHHGHHHPPHPHQHTRQQAQHEAGPEKFNPENVAAAMHWFKLAAAQGDSFSINYLKHKETAGGLLGNLG</sequence>
<feature type="compositionally biased region" description="Polar residues" evidence="1">
    <location>
        <begin position="2303"/>
        <end position="2317"/>
    </location>
</feature>
<feature type="region of interest" description="Disordered" evidence="1">
    <location>
        <begin position="1899"/>
        <end position="1918"/>
    </location>
</feature>
<dbReference type="OrthoDB" id="3548913at2759"/>